<keyword evidence="4 15" id="KW-0963">Cytoplasm</keyword>
<dbReference type="PANTHER" id="PTHR10947:SF0">
    <property type="entry name" value="PHENYLALANINE--TRNA LIGASE BETA SUBUNIT"/>
    <property type="match status" value="1"/>
</dbReference>
<dbReference type="Pfam" id="PF17759">
    <property type="entry name" value="tRNA_synthFbeta"/>
    <property type="match status" value="1"/>
</dbReference>
<dbReference type="SMART" id="SM00896">
    <property type="entry name" value="FDX-ACB"/>
    <property type="match status" value="1"/>
</dbReference>
<keyword evidence="5 16" id="KW-0820">tRNA-binding</keyword>
<accession>A0A0K2JG26</accession>
<evidence type="ECO:0000256" key="13">
    <source>
        <dbReference type="ARBA" id="ARBA00023146"/>
    </source>
</evidence>
<dbReference type="Pfam" id="PF03147">
    <property type="entry name" value="FDX-ACB"/>
    <property type="match status" value="1"/>
</dbReference>
<evidence type="ECO:0000256" key="8">
    <source>
        <dbReference type="ARBA" id="ARBA00022741"/>
    </source>
</evidence>
<evidence type="ECO:0000256" key="10">
    <source>
        <dbReference type="ARBA" id="ARBA00022842"/>
    </source>
</evidence>
<dbReference type="InterPro" id="IPR041616">
    <property type="entry name" value="PheRS_beta_core"/>
</dbReference>
<dbReference type="GO" id="GO:0000049">
    <property type="term" value="F:tRNA binding"/>
    <property type="evidence" value="ECO:0007669"/>
    <property type="project" value="UniProtKB-UniRule"/>
</dbReference>
<keyword evidence="11 16" id="KW-0694">RNA-binding</keyword>
<keyword evidence="9 15" id="KW-0067">ATP-binding</keyword>
<reference evidence="20 21" key="1">
    <citation type="journal article" date="2015" name="Genome Announc.">
        <title>Complete Genome Sequence of Spiroplasma kunkelii Strain CR2-3x, Causal Agent of Corn Stunt Disease in Zea mays L.</title>
        <authorList>
            <person name="Davis R.E."/>
            <person name="Shao J."/>
            <person name="Dally E.L."/>
            <person name="Zhao Y."/>
            <person name="Gasparich G.E."/>
            <person name="Gaynor B.J."/>
            <person name="Athey J.C."/>
            <person name="Harrison N.A."/>
            <person name="Donofrio N."/>
        </authorList>
    </citation>
    <scope>NUCLEOTIDE SEQUENCE [LARGE SCALE GENOMIC DNA]</scope>
    <source>
        <strain evidence="20 21">CR2-3x</strain>
    </source>
</reference>
<evidence type="ECO:0000259" key="17">
    <source>
        <dbReference type="PROSITE" id="PS50886"/>
    </source>
</evidence>
<evidence type="ECO:0000256" key="15">
    <source>
        <dbReference type="HAMAP-Rule" id="MF_00283"/>
    </source>
</evidence>
<dbReference type="Proteomes" id="UP000062963">
    <property type="component" value="Chromosome"/>
</dbReference>
<dbReference type="EC" id="6.1.1.20" evidence="15"/>
<dbReference type="InterPro" id="IPR045864">
    <property type="entry name" value="aa-tRNA-synth_II/BPL/LPL"/>
</dbReference>
<dbReference type="InterPro" id="IPR005147">
    <property type="entry name" value="tRNA_synthase_B5-dom"/>
</dbReference>
<dbReference type="PROSITE" id="PS50886">
    <property type="entry name" value="TRBD"/>
    <property type="match status" value="1"/>
</dbReference>
<comment type="subunit">
    <text evidence="3 15">Tetramer of two alpha and two beta subunits.</text>
</comment>
<proteinExistence type="inferred from homology"/>
<keyword evidence="10 15" id="KW-0460">Magnesium</keyword>
<dbReference type="SUPFAM" id="SSF55681">
    <property type="entry name" value="Class II aaRS and biotin synthetases"/>
    <property type="match status" value="1"/>
</dbReference>
<dbReference type="STRING" id="273035.SKUN_00651"/>
<dbReference type="PROSITE" id="PS51483">
    <property type="entry name" value="B5"/>
    <property type="match status" value="1"/>
</dbReference>
<evidence type="ECO:0000256" key="6">
    <source>
        <dbReference type="ARBA" id="ARBA00022598"/>
    </source>
</evidence>
<dbReference type="InterPro" id="IPR033714">
    <property type="entry name" value="tRNA_bind_bactPheRS"/>
</dbReference>
<name>A0A0K2JG26_SPIKU</name>
<dbReference type="RefSeq" id="WP_053390795.1">
    <property type="nucleotide sequence ID" value="NZ_CP010899.1"/>
</dbReference>
<dbReference type="PANTHER" id="PTHR10947">
    <property type="entry name" value="PHENYLALANYL-TRNA SYNTHETASE BETA CHAIN AND LEUCINE-RICH REPEAT-CONTAINING PROTEIN 47"/>
    <property type="match status" value="1"/>
</dbReference>
<dbReference type="InterPro" id="IPR045060">
    <property type="entry name" value="Phe-tRNA-ligase_IIc_bsu"/>
</dbReference>
<feature type="binding site" evidence="15">
    <location>
        <position position="466"/>
    </location>
    <ligand>
        <name>Mg(2+)</name>
        <dbReference type="ChEBI" id="CHEBI:18420"/>
        <note>shared with alpha subunit</note>
    </ligand>
</feature>
<sequence>MIITRRWLNKYIDFTDISNADIVAALNSLGFEVKRTHNFDRNSNIFCGRIQVVNEIPDTHLKFCLVDRGQELVDPIVCGASNPAENGYVVVARPGAVLADGAKIAKREIKGYPSEGIMCSLSELGIAEKYLTPAEQDEIILTFNEKEGSYDMIGAEDVLTKIGLTDYLFEIDLTLNRSDCLSAYELARELGHYFKRELFTLELVESTENLKEYQNPLKVEIATSAIESAISVNIKLTPEKTPLKLSDRIWLKINEYQSNVADPFGDLAIKATIETGQPLLLYDFNKIKNPLKITDDYENKTFNIKKGDLVVLDGNEFVELIGVRVNPTYAISATTTEITVLALHLNHIIMRQQQRKVGISNVNLQRYIKPLSYATVRLGLSRYLYLLKINGFLAELSVLNFIKEYKKKVEPINITLLEINQFIGYSFTLLEIKSLLEPLAFQFKTEGEQLFVIPPVTRTDIFQKADLIEEIARLFGYNNIVAKPPVLPNLVKAKRPTEKTIKNFETFFLNNGFYQAKTYALVKQEEITHFNFFNYQKPYQLLSPLSEEHAVMRLSLINSLLNSVKYNNARNKKNVKLFTVEKIYVNEKSYYHGAFVSQAEIIQNKITGDSLSNSYYYIKSLLEAYLKSEQIDIDELSYQSAPKNKIYHPYQTSHVFLGKQLLAIIGVIHPSYQKEVDLKSTTYFGEINFEVMFNYPHKKQTFFTPPSKFSTSSRDISIWVPVTVTYEQIKKKILTGVKHVVAIEVIDQYFDHKEMPNHVALTISFTFNDMAKQLTETDINQQFEQIKMNLKKLQLQIR</sequence>
<dbReference type="InterPro" id="IPR012340">
    <property type="entry name" value="NA-bd_OB-fold"/>
</dbReference>
<dbReference type="EMBL" id="CP010899">
    <property type="protein sequence ID" value="ALA97544.1"/>
    <property type="molecule type" value="Genomic_DNA"/>
</dbReference>
<evidence type="ECO:0000256" key="5">
    <source>
        <dbReference type="ARBA" id="ARBA00022555"/>
    </source>
</evidence>
<evidence type="ECO:0000313" key="21">
    <source>
        <dbReference type="Proteomes" id="UP000062963"/>
    </source>
</evidence>
<dbReference type="InterPro" id="IPR002547">
    <property type="entry name" value="tRNA-bd_dom"/>
</dbReference>
<feature type="domain" description="FDX-ACB" evidence="18">
    <location>
        <begin position="707"/>
        <end position="798"/>
    </location>
</feature>
<feature type="domain" description="TRNA-binding" evidence="17">
    <location>
        <begin position="39"/>
        <end position="154"/>
    </location>
</feature>
<dbReference type="SUPFAM" id="SSF50249">
    <property type="entry name" value="Nucleic acid-binding proteins"/>
    <property type="match status" value="1"/>
</dbReference>
<dbReference type="InterPro" id="IPR036690">
    <property type="entry name" value="Fdx_antiC-bd_sf"/>
</dbReference>
<dbReference type="Pfam" id="PF03483">
    <property type="entry name" value="B3_4"/>
    <property type="match status" value="1"/>
</dbReference>
<dbReference type="CDD" id="cd02796">
    <property type="entry name" value="tRNA_bind_bactPheRS"/>
    <property type="match status" value="1"/>
</dbReference>
<evidence type="ECO:0000256" key="3">
    <source>
        <dbReference type="ARBA" id="ARBA00011209"/>
    </source>
</evidence>
<protein>
    <recommendedName>
        <fullName evidence="15">Phenylalanine--tRNA ligase beta subunit</fullName>
        <ecNumber evidence="15">6.1.1.20</ecNumber>
    </recommendedName>
    <alternativeName>
        <fullName evidence="15">Phenylalanyl-tRNA synthetase beta subunit</fullName>
        <shortName evidence="15">PheRS</shortName>
    </alternativeName>
</protein>
<evidence type="ECO:0000256" key="7">
    <source>
        <dbReference type="ARBA" id="ARBA00022723"/>
    </source>
</evidence>
<evidence type="ECO:0000256" key="9">
    <source>
        <dbReference type="ARBA" id="ARBA00022840"/>
    </source>
</evidence>
<dbReference type="GO" id="GO:0004826">
    <property type="term" value="F:phenylalanine-tRNA ligase activity"/>
    <property type="evidence" value="ECO:0007669"/>
    <property type="project" value="UniProtKB-UniRule"/>
</dbReference>
<dbReference type="Pfam" id="PF03484">
    <property type="entry name" value="B5"/>
    <property type="match status" value="1"/>
</dbReference>
<comment type="catalytic activity">
    <reaction evidence="14 15">
        <text>tRNA(Phe) + L-phenylalanine + ATP = L-phenylalanyl-tRNA(Phe) + AMP + diphosphate + H(+)</text>
        <dbReference type="Rhea" id="RHEA:19413"/>
        <dbReference type="Rhea" id="RHEA-COMP:9668"/>
        <dbReference type="Rhea" id="RHEA-COMP:9699"/>
        <dbReference type="ChEBI" id="CHEBI:15378"/>
        <dbReference type="ChEBI" id="CHEBI:30616"/>
        <dbReference type="ChEBI" id="CHEBI:33019"/>
        <dbReference type="ChEBI" id="CHEBI:58095"/>
        <dbReference type="ChEBI" id="CHEBI:78442"/>
        <dbReference type="ChEBI" id="CHEBI:78531"/>
        <dbReference type="ChEBI" id="CHEBI:456215"/>
        <dbReference type="EC" id="6.1.1.20"/>
    </reaction>
</comment>
<dbReference type="GO" id="GO:0000287">
    <property type="term" value="F:magnesium ion binding"/>
    <property type="evidence" value="ECO:0007669"/>
    <property type="project" value="UniProtKB-UniRule"/>
</dbReference>
<comment type="subcellular location">
    <subcellularLocation>
        <location evidence="1 15">Cytoplasm</location>
    </subcellularLocation>
</comment>
<dbReference type="NCBIfam" id="TIGR00472">
    <property type="entry name" value="pheT_bact"/>
    <property type="match status" value="1"/>
</dbReference>
<dbReference type="Gene3D" id="3.50.40.10">
    <property type="entry name" value="Phenylalanyl-trna Synthetase, Chain B, domain 3"/>
    <property type="match status" value="1"/>
</dbReference>
<feature type="domain" description="B5" evidence="19">
    <location>
        <begin position="407"/>
        <end position="482"/>
    </location>
</feature>
<dbReference type="AlphaFoldDB" id="A0A0K2JG26"/>
<evidence type="ECO:0000256" key="11">
    <source>
        <dbReference type="ARBA" id="ARBA00022884"/>
    </source>
</evidence>
<evidence type="ECO:0000256" key="4">
    <source>
        <dbReference type="ARBA" id="ARBA00022490"/>
    </source>
</evidence>
<dbReference type="InterPro" id="IPR005121">
    <property type="entry name" value="Fdx_antiC-bd"/>
</dbReference>
<dbReference type="SUPFAM" id="SSF54991">
    <property type="entry name" value="Anticodon-binding domain of PheRS"/>
    <property type="match status" value="1"/>
</dbReference>
<feature type="binding site" evidence="15">
    <location>
        <position position="470"/>
    </location>
    <ligand>
        <name>Mg(2+)</name>
        <dbReference type="ChEBI" id="CHEBI:18420"/>
        <note>shared with alpha subunit</note>
    </ligand>
</feature>
<evidence type="ECO:0000256" key="2">
    <source>
        <dbReference type="ARBA" id="ARBA00008653"/>
    </source>
</evidence>
<keyword evidence="21" id="KW-1185">Reference proteome</keyword>
<dbReference type="InterPro" id="IPR020825">
    <property type="entry name" value="Phe-tRNA_synthase-like_B3/B4"/>
</dbReference>
<dbReference type="SUPFAM" id="SSF56037">
    <property type="entry name" value="PheT/TilS domain"/>
    <property type="match status" value="1"/>
</dbReference>
<keyword evidence="7 15" id="KW-0479">Metal-binding</keyword>
<dbReference type="PATRIC" id="fig|273035.7.peg.783"/>
<dbReference type="OrthoDB" id="9805455at2"/>
<keyword evidence="6 15" id="KW-0436">Ligase</keyword>
<dbReference type="Gene3D" id="2.40.50.140">
    <property type="entry name" value="Nucleic acid-binding proteins"/>
    <property type="match status" value="1"/>
</dbReference>
<dbReference type="InterPro" id="IPR009061">
    <property type="entry name" value="DNA-bd_dom_put_sf"/>
</dbReference>
<evidence type="ECO:0000256" key="12">
    <source>
        <dbReference type="ARBA" id="ARBA00022917"/>
    </source>
</evidence>
<dbReference type="KEGG" id="skn:SKUN_00651"/>
<dbReference type="Gene3D" id="3.30.56.10">
    <property type="match status" value="2"/>
</dbReference>
<evidence type="ECO:0000256" key="14">
    <source>
        <dbReference type="ARBA" id="ARBA00049255"/>
    </source>
</evidence>
<evidence type="ECO:0000313" key="20">
    <source>
        <dbReference type="EMBL" id="ALA97544.1"/>
    </source>
</evidence>
<dbReference type="InterPro" id="IPR005146">
    <property type="entry name" value="B3/B4_tRNA-bd"/>
</dbReference>
<feature type="binding site" evidence="15">
    <location>
        <position position="469"/>
    </location>
    <ligand>
        <name>Mg(2+)</name>
        <dbReference type="ChEBI" id="CHEBI:18420"/>
        <note>shared with alpha subunit</note>
    </ligand>
</feature>
<keyword evidence="13 15" id="KW-0030">Aminoacyl-tRNA synthetase</keyword>
<keyword evidence="12 15" id="KW-0648">Protein biosynthesis</keyword>
<dbReference type="PROSITE" id="PS51447">
    <property type="entry name" value="FDX_ACB"/>
    <property type="match status" value="1"/>
</dbReference>
<comment type="cofactor">
    <cofactor evidence="15">
        <name>Mg(2+)</name>
        <dbReference type="ChEBI" id="CHEBI:18420"/>
    </cofactor>
    <text evidence="15">Binds 2 magnesium ions per tetramer.</text>
</comment>
<evidence type="ECO:0000256" key="1">
    <source>
        <dbReference type="ARBA" id="ARBA00004496"/>
    </source>
</evidence>
<organism evidence="20 21">
    <name type="scientific">Spiroplasma kunkelii CR2-3x</name>
    <dbReference type="NCBI Taxonomy" id="273035"/>
    <lineage>
        <taxon>Bacteria</taxon>
        <taxon>Bacillati</taxon>
        <taxon>Mycoplasmatota</taxon>
        <taxon>Mollicutes</taxon>
        <taxon>Entomoplasmatales</taxon>
        <taxon>Spiroplasmataceae</taxon>
        <taxon>Spiroplasma</taxon>
    </lineage>
</organism>
<dbReference type="Gene3D" id="3.30.70.380">
    <property type="entry name" value="Ferrodoxin-fold anticodon-binding domain"/>
    <property type="match status" value="1"/>
</dbReference>
<keyword evidence="8 15" id="KW-0547">Nucleotide-binding</keyword>
<dbReference type="Pfam" id="PF01588">
    <property type="entry name" value="tRNA_bind"/>
    <property type="match status" value="1"/>
</dbReference>
<dbReference type="Gene3D" id="3.30.930.10">
    <property type="entry name" value="Bira Bifunctional Protein, Domain 2"/>
    <property type="match status" value="1"/>
</dbReference>
<dbReference type="InterPro" id="IPR004532">
    <property type="entry name" value="Phe-tRNA-ligase_IIc_bsu_bact"/>
</dbReference>
<evidence type="ECO:0000259" key="18">
    <source>
        <dbReference type="PROSITE" id="PS51447"/>
    </source>
</evidence>
<dbReference type="HAMAP" id="MF_00283">
    <property type="entry name" value="Phe_tRNA_synth_beta1"/>
    <property type="match status" value="1"/>
</dbReference>
<evidence type="ECO:0000259" key="19">
    <source>
        <dbReference type="PROSITE" id="PS51483"/>
    </source>
</evidence>
<dbReference type="GO" id="GO:0006432">
    <property type="term" value="P:phenylalanyl-tRNA aminoacylation"/>
    <property type="evidence" value="ECO:0007669"/>
    <property type="project" value="UniProtKB-UniRule"/>
</dbReference>
<comment type="similarity">
    <text evidence="2 15">Belongs to the phenylalanyl-tRNA synthetase beta subunit family. Type 1 subfamily.</text>
</comment>
<dbReference type="GO" id="GO:0005524">
    <property type="term" value="F:ATP binding"/>
    <property type="evidence" value="ECO:0007669"/>
    <property type="project" value="UniProtKB-UniRule"/>
</dbReference>
<dbReference type="SMART" id="SM00874">
    <property type="entry name" value="B5"/>
    <property type="match status" value="1"/>
</dbReference>
<dbReference type="SUPFAM" id="SSF46955">
    <property type="entry name" value="Putative DNA-binding domain"/>
    <property type="match status" value="1"/>
</dbReference>
<gene>
    <name evidence="15 20" type="primary">pheT</name>
    <name evidence="20" type="ORF">SKUN_00651</name>
</gene>
<dbReference type="GO" id="GO:0009328">
    <property type="term" value="C:phenylalanine-tRNA ligase complex"/>
    <property type="evidence" value="ECO:0007669"/>
    <property type="project" value="TreeGrafter"/>
</dbReference>
<feature type="binding site" evidence="15">
    <location>
        <position position="460"/>
    </location>
    <ligand>
        <name>Mg(2+)</name>
        <dbReference type="ChEBI" id="CHEBI:18420"/>
        <note>shared with alpha subunit</note>
    </ligand>
</feature>
<evidence type="ECO:0000256" key="16">
    <source>
        <dbReference type="PROSITE-ProRule" id="PRU00209"/>
    </source>
</evidence>